<proteinExistence type="predicted"/>
<accession>A0A423Q0E8</accession>
<dbReference type="InParanoid" id="A0A423Q0E8"/>
<sequence length="65" mass="7334">MQTRRATRVLTNTDIDAESSQQANHSRPRNTNFGMTQGSRPRGPALKNNDMTMRAARITARGQKY</sequence>
<evidence type="ECO:0000313" key="3">
    <source>
        <dbReference type="Proteomes" id="UP000285310"/>
    </source>
</evidence>
<dbReference type="EMBL" id="AYKG01000005">
    <property type="protein sequence ID" value="ROO31455.1"/>
    <property type="molecule type" value="Genomic_DNA"/>
</dbReference>
<organism evidence="2 3">
    <name type="scientific">Salinisphaera japonica YTM-1</name>
    <dbReference type="NCBI Taxonomy" id="1209778"/>
    <lineage>
        <taxon>Bacteria</taxon>
        <taxon>Pseudomonadati</taxon>
        <taxon>Pseudomonadota</taxon>
        <taxon>Gammaproteobacteria</taxon>
        <taxon>Salinisphaerales</taxon>
        <taxon>Salinisphaeraceae</taxon>
        <taxon>Salinisphaera</taxon>
    </lineage>
</organism>
<name>A0A423Q0E8_9GAMM</name>
<reference evidence="2 3" key="1">
    <citation type="submission" date="2013-10" db="EMBL/GenBank/DDBJ databases">
        <title>Salinisphaera japonica YTM-1 Genome Sequencing.</title>
        <authorList>
            <person name="Lai Q."/>
            <person name="Li C."/>
            <person name="Shao Z."/>
        </authorList>
    </citation>
    <scope>NUCLEOTIDE SEQUENCE [LARGE SCALE GENOMIC DNA]</scope>
    <source>
        <strain evidence="2 3">YTM-1</strain>
    </source>
</reference>
<comment type="caution">
    <text evidence="2">The sequence shown here is derived from an EMBL/GenBank/DDBJ whole genome shotgun (WGS) entry which is preliminary data.</text>
</comment>
<feature type="compositionally biased region" description="Polar residues" evidence="1">
    <location>
        <begin position="1"/>
        <end position="39"/>
    </location>
</feature>
<dbReference type="AlphaFoldDB" id="A0A423Q0E8"/>
<dbReference type="Proteomes" id="UP000285310">
    <property type="component" value="Unassembled WGS sequence"/>
</dbReference>
<evidence type="ECO:0000256" key="1">
    <source>
        <dbReference type="SAM" id="MobiDB-lite"/>
    </source>
</evidence>
<protein>
    <submittedName>
        <fullName evidence="2">Uncharacterized protein</fullName>
    </submittedName>
</protein>
<keyword evidence="3" id="KW-1185">Reference proteome</keyword>
<gene>
    <name evidence="2" type="ORF">SAJA_02710</name>
</gene>
<feature type="region of interest" description="Disordered" evidence="1">
    <location>
        <begin position="1"/>
        <end position="53"/>
    </location>
</feature>
<evidence type="ECO:0000313" key="2">
    <source>
        <dbReference type="EMBL" id="ROO31455.1"/>
    </source>
</evidence>